<evidence type="ECO:0000313" key="2">
    <source>
        <dbReference type="Proteomes" id="UP000724584"/>
    </source>
</evidence>
<keyword evidence="2" id="KW-1185">Reference proteome</keyword>
<comment type="caution">
    <text evidence="1">The sequence shown here is derived from an EMBL/GenBank/DDBJ whole genome shotgun (WGS) entry which is preliminary data.</text>
</comment>
<dbReference type="EMBL" id="JAGIZQ010000001">
    <property type="protein sequence ID" value="KAH6651316.1"/>
    <property type="molecule type" value="Genomic_DNA"/>
</dbReference>
<gene>
    <name evidence="1" type="ORF">F5144DRAFT_589559</name>
</gene>
<reference evidence="1 2" key="1">
    <citation type="journal article" date="2021" name="Nat. Commun.">
        <title>Genetic determinants of endophytism in the Arabidopsis root mycobiome.</title>
        <authorList>
            <person name="Mesny F."/>
            <person name="Miyauchi S."/>
            <person name="Thiergart T."/>
            <person name="Pickel B."/>
            <person name="Atanasova L."/>
            <person name="Karlsson M."/>
            <person name="Huettel B."/>
            <person name="Barry K.W."/>
            <person name="Haridas S."/>
            <person name="Chen C."/>
            <person name="Bauer D."/>
            <person name="Andreopoulos W."/>
            <person name="Pangilinan J."/>
            <person name="LaButti K."/>
            <person name="Riley R."/>
            <person name="Lipzen A."/>
            <person name="Clum A."/>
            <person name="Drula E."/>
            <person name="Henrissat B."/>
            <person name="Kohler A."/>
            <person name="Grigoriev I.V."/>
            <person name="Martin F.M."/>
            <person name="Hacquard S."/>
        </authorList>
    </citation>
    <scope>NUCLEOTIDE SEQUENCE [LARGE SCALE GENOMIC DNA]</scope>
    <source>
        <strain evidence="1 2">MPI-SDFR-AT-0079</strain>
    </source>
</reference>
<name>A0ACB7PSA5_9PEZI</name>
<proteinExistence type="predicted"/>
<accession>A0ACB7PSA5</accession>
<dbReference type="Proteomes" id="UP000724584">
    <property type="component" value="Unassembled WGS sequence"/>
</dbReference>
<sequence length="1298" mass="140842">MTVPVRHGLRRRWQGVPPPQFPLFPIDTGPANPAPIDCQRTDDWIERFLSIVNTSISETSTRLKVAVLGTGIDVDHPDFYDEDRFKTENARSWVASAPTVDSNGHGTHVVSTILALTQNVDVYVAKISEGNSQTLESAESVAEAIRVANEEWDVDIISIPFGLPRAVPRIQDEIEKAVHHKKIIFAAAADNGANTGRSYPATQPGVICVHSANGLGNASLFNPTELPTADNFCVLGEHVEAAWPSPSPTTQLGGTRRMSGSATATSVAVAIAALMIAIIHDNVPEQDCAIWLKSYDGVRAIFRSLSEQRNGLYDLVGVEEEDGLGLWGAGGDLTSDDSKPGDFSLRMEDNPNTPDPRIRIYKILADGSLQAIDEGTPTSPNATDDVKSSADELYLVEGLSEHTITVLRGLIPSLPNAFVKAHLCDNLGQIDSALDEDHVFLAKWSRRAAQTKEVWAREKRLRTSKNPFNVDDVDPTVSRLDHDRYEHITEPYRFYNPISEYDINVPFHQSIEEGGSRTTAAAINEISPGCDIEGQHGPSDGEERSTAAQPGLRTKMYVQNMLMHAAHECISFYHVKLGNRIKVHYNLLILDTILTIVVEDQRKLLVSISKALDEIELSMGRDLKSPQSWRDFPPGWRNHLFHQSQTIAYFLARVPELSAPLPPTSRKPAQIRILERAEKELEATMRRLEGTYQVLMSSMSILESERAIEQAEVVTRLTNLAFFFVPLTFVSGIFGMNVVEFDQKLTVAMWVAISLGVTAATYFIRFRRPLVGAVHQTPQAIRRMRLDILAARMRRWAQVLRHLASDYNLIPLLLLGLMGVAVWLAATLPATDETRIGVIPSLAVITQLLEPGNIISNRLRWVRPSQAIIKLALFIGAAVGLWAIATSTLPIDTRIVLFTLTSSHTIMPAMMDSVAWCYLTPKLRVRLLVHPLLFDTTRAALCSVMGVALWKLFTSSLSDDSKIGVAIGTMAWVRISSWGGLAKAIALIPWGGVLGFLPIQAVATWKVSTAASLAVSLGNIILSPSRPVPPLLAASAPTLAGLTPTSTPTGPTPPPTDTLPTPTNPNLTRTSTTKHNVEWTRAQSLSHTLGVWSRFIQCLGIRLDFETSHARQDVFRFASVRTEEWFPSDEFLAAAVQDPGWGEGQVGVGEAGGVRGGGGEDGVGGAGEEGVDAGAGGADGGGGGCDGGVGAGGVGAAGGVKWERGESMEFEGGDDFVFAYRVRKVWLRGGGKGVGQDEYVRGKMLSESYGDGKGGKGDDMEDVVVEDLEDFDIGDKWSGSAVVDEGEEIEVFAPGAGK</sequence>
<protein>
    <submittedName>
        <fullName evidence="1">Uncharacterized protein</fullName>
    </submittedName>
</protein>
<evidence type="ECO:0000313" key="1">
    <source>
        <dbReference type="EMBL" id="KAH6651316.1"/>
    </source>
</evidence>
<organism evidence="1 2">
    <name type="scientific">Chaetomium tenue</name>
    <dbReference type="NCBI Taxonomy" id="1854479"/>
    <lineage>
        <taxon>Eukaryota</taxon>
        <taxon>Fungi</taxon>
        <taxon>Dikarya</taxon>
        <taxon>Ascomycota</taxon>
        <taxon>Pezizomycotina</taxon>
        <taxon>Sordariomycetes</taxon>
        <taxon>Sordariomycetidae</taxon>
        <taxon>Sordariales</taxon>
        <taxon>Chaetomiaceae</taxon>
        <taxon>Chaetomium</taxon>
    </lineage>
</organism>